<proteinExistence type="predicted"/>
<reference evidence="3 4" key="1">
    <citation type="submission" date="2020-12" db="EMBL/GenBank/DDBJ databases">
        <authorList>
            <person name="Zheng R.K."/>
            <person name="Sun C.M."/>
        </authorList>
    </citation>
    <scope>NUCLEOTIDE SEQUENCE [LARGE SCALE GENOMIC DNA]</scope>
    <source>
        <strain evidence="3 4">ZRK001</strain>
    </source>
</reference>
<dbReference type="RefSeq" id="WP_200334396.1">
    <property type="nucleotide sequence ID" value="NZ_CP066786.1"/>
</dbReference>
<protein>
    <recommendedName>
        <fullName evidence="5">DUF3159 domain-containing protein</fullName>
    </recommendedName>
</protein>
<gene>
    <name evidence="3" type="ORF">JET14_14305</name>
</gene>
<evidence type="ECO:0000256" key="2">
    <source>
        <dbReference type="SAM" id="Phobius"/>
    </source>
</evidence>
<evidence type="ECO:0000256" key="1">
    <source>
        <dbReference type="SAM" id="MobiDB-lite"/>
    </source>
</evidence>
<dbReference type="EMBL" id="CP066786">
    <property type="protein sequence ID" value="QQM29480.1"/>
    <property type="molecule type" value="Genomic_DNA"/>
</dbReference>
<evidence type="ECO:0000313" key="4">
    <source>
        <dbReference type="Proteomes" id="UP000596083"/>
    </source>
</evidence>
<organism evidence="3 4">
    <name type="scientific">Martelella lutilitoris</name>
    <dbReference type="NCBI Taxonomy" id="2583532"/>
    <lineage>
        <taxon>Bacteria</taxon>
        <taxon>Pseudomonadati</taxon>
        <taxon>Pseudomonadota</taxon>
        <taxon>Alphaproteobacteria</taxon>
        <taxon>Hyphomicrobiales</taxon>
        <taxon>Aurantimonadaceae</taxon>
        <taxon>Martelella</taxon>
    </lineage>
</organism>
<feature type="transmembrane region" description="Helical" evidence="2">
    <location>
        <begin position="78"/>
        <end position="99"/>
    </location>
</feature>
<keyword evidence="2" id="KW-0812">Transmembrane</keyword>
<name>A0A7T7KK94_9HYPH</name>
<feature type="transmembrane region" description="Helical" evidence="2">
    <location>
        <begin position="51"/>
        <end position="72"/>
    </location>
</feature>
<feature type="compositionally biased region" description="Basic residues" evidence="1">
    <location>
        <begin position="205"/>
        <end position="220"/>
    </location>
</feature>
<dbReference type="NCBIfam" id="NF041646">
    <property type="entry name" value="VC0807_fam"/>
    <property type="match status" value="1"/>
</dbReference>
<evidence type="ECO:0000313" key="3">
    <source>
        <dbReference type="EMBL" id="QQM29480.1"/>
    </source>
</evidence>
<dbReference type="KEGG" id="mlut:JET14_14305"/>
<evidence type="ECO:0008006" key="5">
    <source>
        <dbReference type="Google" id="ProtNLM"/>
    </source>
</evidence>
<keyword evidence="2" id="KW-0472">Membrane</keyword>
<dbReference type="AlphaFoldDB" id="A0A7T7KK94"/>
<feature type="transmembrane region" description="Helical" evidence="2">
    <location>
        <begin position="131"/>
        <end position="154"/>
    </location>
</feature>
<sequence>MRNDIIFGAVLPWLTYLLAKHYDFSTVHALAFGSVFPIAVIVVAYVRSNRLAAIGVITLAATLASLIGSLYFDSPYLALLKNSLITGFIGLVFAGSLLMPRPLVFHFASEGDPEERKSLNRLYAASPDYRALMRFMTIVWAVVLIAEACLRALIIPLMPVSVFLVVSEAMWITVFALMMAWSWRYGGRKGKAIADAEAAREKHSYSRHPRNKKGPRHATP</sequence>
<feature type="transmembrane region" description="Helical" evidence="2">
    <location>
        <begin position="29"/>
        <end position="46"/>
    </location>
</feature>
<feature type="region of interest" description="Disordered" evidence="1">
    <location>
        <begin position="198"/>
        <end position="220"/>
    </location>
</feature>
<accession>A0A7T7KK94</accession>
<keyword evidence="2" id="KW-1133">Transmembrane helix</keyword>
<dbReference type="Proteomes" id="UP000596083">
    <property type="component" value="Chromosome"/>
</dbReference>
<feature type="transmembrane region" description="Helical" evidence="2">
    <location>
        <begin position="160"/>
        <end position="181"/>
    </location>
</feature>